<keyword evidence="4" id="KW-0862">Zinc</keyword>
<evidence type="ECO:0000256" key="6">
    <source>
        <dbReference type="SAM" id="MobiDB-lite"/>
    </source>
</evidence>
<feature type="region of interest" description="Disordered" evidence="6">
    <location>
        <begin position="188"/>
        <end position="207"/>
    </location>
</feature>
<dbReference type="HOGENOM" id="CLU_340115_0_0_1"/>
<dbReference type="GO" id="GO:0005634">
    <property type="term" value="C:nucleus"/>
    <property type="evidence" value="ECO:0007669"/>
    <property type="project" value="UniProtKB-SubCell"/>
</dbReference>
<dbReference type="Pfam" id="PF05699">
    <property type="entry name" value="Dimer_Tnp_hAT"/>
    <property type="match status" value="1"/>
</dbReference>
<proteinExistence type="predicted"/>
<dbReference type="RefSeq" id="XP_022627222.1">
    <property type="nucleotide sequence ID" value="XM_022773725.1"/>
</dbReference>
<dbReference type="Proteomes" id="UP000054304">
    <property type="component" value="Unassembled WGS sequence"/>
</dbReference>
<feature type="compositionally biased region" description="Polar residues" evidence="6">
    <location>
        <begin position="190"/>
        <end position="207"/>
    </location>
</feature>
<dbReference type="SUPFAM" id="SSF53098">
    <property type="entry name" value="Ribonuclease H-like"/>
    <property type="match status" value="1"/>
</dbReference>
<dbReference type="GO" id="GO:0046983">
    <property type="term" value="F:protein dimerization activity"/>
    <property type="evidence" value="ECO:0007669"/>
    <property type="project" value="InterPro"/>
</dbReference>
<feature type="domain" description="HAT C-terminal dimerisation" evidence="7">
    <location>
        <begin position="724"/>
        <end position="795"/>
    </location>
</feature>
<name>A0A0C7MU63_9SACH</name>
<dbReference type="GO" id="GO:0008270">
    <property type="term" value="F:zinc ion binding"/>
    <property type="evidence" value="ECO:0007669"/>
    <property type="project" value="UniProtKB-KW"/>
</dbReference>
<keyword evidence="2" id="KW-0479">Metal-binding</keyword>
<dbReference type="InterPro" id="IPR008906">
    <property type="entry name" value="HATC_C_dom"/>
</dbReference>
<dbReference type="OrthoDB" id="4031414at2759"/>
<keyword evidence="3" id="KW-0863">Zinc-finger</keyword>
<evidence type="ECO:0000256" key="4">
    <source>
        <dbReference type="ARBA" id="ARBA00022833"/>
    </source>
</evidence>
<evidence type="ECO:0000259" key="7">
    <source>
        <dbReference type="Pfam" id="PF05699"/>
    </source>
</evidence>
<dbReference type="GeneID" id="34684397"/>
<dbReference type="STRING" id="1245769.A0A0C7MU63"/>
<evidence type="ECO:0000313" key="8">
    <source>
        <dbReference type="EMBL" id="CEP60984.1"/>
    </source>
</evidence>
<evidence type="ECO:0000313" key="9">
    <source>
        <dbReference type="Proteomes" id="UP000054304"/>
    </source>
</evidence>
<sequence>MDSTKTGIVDKVNAFANHRPDSESGLQKHTVSDRMDPTSEETIAAAITQLNSHNDHDAHVTTGLVAESPDHDAALAEQHFRDTYGFDFRNFSVNPCLSPNLDSSVRNDGDVDPKTAARFDNWLRLSPFGIWVTKYPTSKPYAQCKYSQCRLQFKFDGHANTSNIIKHMRRRHKEDYELFVSLLGRDQKQKGTTSSHGNAFDQQTHNSSAPRKAFSLRKELAPLLQNKQFPQKQLNVFIDSLLPLSTANSFAQFLKACNFSNGEFLLTPDDMILKLDEYFHEFEAQLKETLQSSTLVNLVLDTWTSPENRVYLALMVSFCPNLALEDQTLKRDSITLKSGPNVHVLDLLEIGNESTNILPIVLQTLSDYAILHKISSVTSDSGSNILVDLQDQLRKSLQAEGDKDLIEIRSFSHTLENVLELLLRIFRENYPKLVAKIDGLFVVLQKNAYLKKPFRKFLNVATPSRLKPGPVSRYRYLLTFLKFEHEFSSFRSTGGLEKLSGSAADELRVFSYSPEEIAVLRIFLKAIGIFGNYIKILQDDTVDILPNAIDYYVQIGQYFQACDRILSGIYAEQDVIFVGLRDEDLLTIDENTKNNLFTIISTCSSYFNPQLEWTLKQSGYWVAHILQPHNKTTKLAGSFDDVRFKDEVLQNASAYIDHHLKSQSDNFVVELEETSGNRAIRSNLKRVTKPVSTKRRSELDLADQAAALANFTEHELGLGSEWALYLDEPTEETTDVVKYWVRNQKKFPMLAKLALSLHNCKLSSSKVEKWFRMGREALNASISQGSMSLKQAVVLRNRLLNFQPAHVLNFVEFVAAAQWGADENRTLGGADEGSS</sequence>
<dbReference type="PANTHER" id="PTHR46481">
    <property type="entry name" value="ZINC FINGER BED DOMAIN-CONTAINING PROTEIN 4"/>
    <property type="match status" value="1"/>
</dbReference>
<dbReference type="InterPro" id="IPR052035">
    <property type="entry name" value="ZnF_BED_domain_contain"/>
</dbReference>
<keyword evidence="5" id="KW-0539">Nucleus</keyword>
<protein>
    <submittedName>
        <fullName evidence="8">LALA0S02e04148g1_1</fullName>
    </submittedName>
</protein>
<dbReference type="EMBL" id="LN736361">
    <property type="protein sequence ID" value="CEP60984.1"/>
    <property type="molecule type" value="Genomic_DNA"/>
</dbReference>
<organism evidence="8 9">
    <name type="scientific">Lachancea lanzarotensis</name>
    <dbReference type="NCBI Taxonomy" id="1245769"/>
    <lineage>
        <taxon>Eukaryota</taxon>
        <taxon>Fungi</taxon>
        <taxon>Dikarya</taxon>
        <taxon>Ascomycota</taxon>
        <taxon>Saccharomycotina</taxon>
        <taxon>Saccharomycetes</taxon>
        <taxon>Saccharomycetales</taxon>
        <taxon>Saccharomycetaceae</taxon>
        <taxon>Lachancea</taxon>
    </lineage>
</organism>
<reference evidence="8 9" key="1">
    <citation type="submission" date="2014-12" db="EMBL/GenBank/DDBJ databases">
        <authorList>
            <person name="Neuveglise Cecile"/>
        </authorList>
    </citation>
    <scope>NUCLEOTIDE SEQUENCE [LARGE SCALE GENOMIC DNA]</scope>
    <source>
        <strain evidence="8 9">CBS 12615</strain>
    </source>
</reference>
<dbReference type="InterPro" id="IPR012337">
    <property type="entry name" value="RNaseH-like_sf"/>
</dbReference>
<evidence type="ECO:0000256" key="1">
    <source>
        <dbReference type="ARBA" id="ARBA00004123"/>
    </source>
</evidence>
<dbReference type="PANTHER" id="PTHR46481:SF10">
    <property type="entry name" value="ZINC FINGER BED DOMAIN-CONTAINING PROTEIN 39"/>
    <property type="match status" value="1"/>
</dbReference>
<evidence type="ECO:0000256" key="2">
    <source>
        <dbReference type="ARBA" id="ARBA00022723"/>
    </source>
</evidence>
<accession>A0A0C7MU63</accession>
<keyword evidence="9" id="KW-1185">Reference proteome</keyword>
<dbReference type="AlphaFoldDB" id="A0A0C7MU63"/>
<evidence type="ECO:0000256" key="3">
    <source>
        <dbReference type="ARBA" id="ARBA00022771"/>
    </source>
</evidence>
<gene>
    <name evidence="8" type="ORF">LALA0_S02e04148g</name>
</gene>
<evidence type="ECO:0000256" key="5">
    <source>
        <dbReference type="ARBA" id="ARBA00023242"/>
    </source>
</evidence>
<comment type="subcellular location">
    <subcellularLocation>
        <location evidence="1">Nucleus</location>
    </subcellularLocation>
</comment>